<keyword evidence="5" id="KW-0812">Transmembrane</keyword>
<dbReference type="EMBL" id="CP092883">
    <property type="protein sequence ID" value="UYV82399.1"/>
    <property type="molecule type" value="Genomic_DNA"/>
</dbReference>
<accession>A0ABY6LP91</accession>
<evidence type="ECO:0000313" key="6">
    <source>
        <dbReference type="EMBL" id="UYV82399.1"/>
    </source>
</evidence>
<feature type="region of interest" description="Disordered" evidence="4">
    <location>
        <begin position="28"/>
        <end position="50"/>
    </location>
</feature>
<proteinExistence type="predicted"/>
<feature type="region of interest" description="Disordered" evidence="4">
    <location>
        <begin position="762"/>
        <end position="828"/>
    </location>
</feature>
<dbReference type="PANTHER" id="PTHR14107:SF16">
    <property type="entry name" value="AT02583P"/>
    <property type="match status" value="1"/>
</dbReference>
<dbReference type="Pfam" id="PF00400">
    <property type="entry name" value="WD40"/>
    <property type="match status" value="2"/>
</dbReference>
<dbReference type="Pfam" id="PF01359">
    <property type="entry name" value="Transposase_1"/>
    <property type="match status" value="1"/>
</dbReference>
<feature type="compositionally biased region" description="Pro residues" evidence="4">
    <location>
        <begin position="774"/>
        <end position="794"/>
    </location>
</feature>
<sequence>MLNELENNPDLLDIVVTGNESWTFQYDPETKAQSSEWHTPASPRPKKARMSKSRVKTMLIVFFDKRGLSHKEFVPQGKTVNAEFYKEVLRRLHKAVKRKRQDLEQRWRLHHDNASAHTAFLPPYSPDMSPSDLFLFPKVKRCLKGHRFDDIPNIQPAVTKALTGITPTDYSGAYETWKTRWQRCVDAQGEGSVEGWSKSLVFNCYDPGSIPTLGTFFLIEKNAPMAPDSCKIPTHQRVQVTKRGSGTFIQVLLLVVAAVMAGRRRWTVCNPILLRLLLLLGLWLLFFLICVAGGVRIKGHYADPGLVTLSACHHPPLMQGPHCNQVILPSHHHVLAVWAPADTSQLPKVASHHAHHVHGVIVEDPEEAILTHSGQVLGTRGEGKLIERSLPNRPHVERVAGTLGLTDVDGEALALLEELPADLSKPVEKKSYKGTFPTCHDFNKATVGQDTCPLLVGFSAGQIQLIDPNKKEISKLYNEEVGSLSNLYGCGMETPISNLDNGLIARAVCVGQRLIDKTMVTCLRWLPNSPNLFLVSHSSGHMYVYKEGLPCSATTPQYQLFKQGEGFSVYICKTKSTRNPLYMWSVGEGSLNEFAFSPCSKYLATVSQDGFLRVFNYDTMDVVGMVRSYFGELRCVCWSPDCKYVVVGGEDDLVTVWSLHQRRVVARGQGHKSWISVVAFDPYATCYADQEEQQPQQQQQPQQNGVADSPPPSSCHHSSNNQQENLPTLRIISYRFGSLGQDTQLCFWDLTEDILKQPAGRTRASTYLASPNNKPSPPPTPEKNSQPPLPPPPVTEKKEHRRNFSLSSRTSNKNSLNKASSVQQRSEDPVKLIGTSMCPRLDEVPMLEPLVCKKIAHERLTDLVFREDCFMTACQEGYISTWARPGRDTGPDYFLTYAVMGLSGFRHQWVTQKDEAGWMSSEKEAMPKTLTRYRRV</sequence>
<feature type="transmembrane region" description="Helical" evidence="5">
    <location>
        <begin position="244"/>
        <end position="261"/>
    </location>
</feature>
<dbReference type="Gene3D" id="2.130.10.10">
    <property type="entry name" value="YVTN repeat-like/Quinoprotein amine dehydrogenase"/>
    <property type="match status" value="1"/>
</dbReference>
<name>A0ABY6LP91_9ARAC</name>
<keyword evidence="5" id="KW-0472">Membrane</keyword>
<feature type="repeat" description="WD" evidence="3">
    <location>
        <begin position="626"/>
        <end position="667"/>
    </location>
</feature>
<feature type="compositionally biased region" description="Low complexity" evidence="4">
    <location>
        <begin position="693"/>
        <end position="703"/>
    </location>
</feature>
<dbReference type="SUPFAM" id="SSF50978">
    <property type="entry name" value="WD40 repeat-like"/>
    <property type="match status" value="1"/>
</dbReference>
<reference evidence="6 7" key="1">
    <citation type="submission" date="2022-01" db="EMBL/GenBank/DDBJ databases">
        <title>A chromosomal length assembly of Cordylochernes scorpioides.</title>
        <authorList>
            <person name="Zeh D."/>
            <person name="Zeh J."/>
        </authorList>
    </citation>
    <scope>NUCLEOTIDE SEQUENCE [LARGE SCALE GENOMIC DNA]</scope>
    <source>
        <strain evidence="6">IN4F17</strain>
        <tissue evidence="6">Whole Body</tissue>
    </source>
</reference>
<dbReference type="InterPro" id="IPR001888">
    <property type="entry name" value="Transposase_1"/>
</dbReference>
<dbReference type="SMART" id="SM00320">
    <property type="entry name" value="WD40"/>
    <property type="match status" value="4"/>
</dbReference>
<evidence type="ECO:0000256" key="1">
    <source>
        <dbReference type="ARBA" id="ARBA00022574"/>
    </source>
</evidence>
<organism evidence="6 7">
    <name type="scientific">Cordylochernes scorpioides</name>
    <dbReference type="NCBI Taxonomy" id="51811"/>
    <lineage>
        <taxon>Eukaryota</taxon>
        <taxon>Metazoa</taxon>
        <taxon>Ecdysozoa</taxon>
        <taxon>Arthropoda</taxon>
        <taxon>Chelicerata</taxon>
        <taxon>Arachnida</taxon>
        <taxon>Pseudoscorpiones</taxon>
        <taxon>Cheliferoidea</taxon>
        <taxon>Chernetidae</taxon>
        <taxon>Cordylochernes</taxon>
    </lineage>
</organism>
<evidence type="ECO:0000256" key="2">
    <source>
        <dbReference type="ARBA" id="ARBA00022737"/>
    </source>
</evidence>
<evidence type="ECO:0000313" key="7">
    <source>
        <dbReference type="Proteomes" id="UP001235939"/>
    </source>
</evidence>
<evidence type="ECO:0000256" key="4">
    <source>
        <dbReference type="SAM" id="MobiDB-lite"/>
    </source>
</evidence>
<dbReference type="InterPro" id="IPR036397">
    <property type="entry name" value="RNaseH_sf"/>
</dbReference>
<keyword evidence="5" id="KW-1133">Transmembrane helix</keyword>
<dbReference type="InterPro" id="IPR036322">
    <property type="entry name" value="WD40_repeat_dom_sf"/>
</dbReference>
<keyword evidence="7" id="KW-1185">Reference proteome</keyword>
<dbReference type="InterPro" id="IPR015943">
    <property type="entry name" value="WD40/YVTN_repeat-like_dom_sf"/>
</dbReference>
<dbReference type="InterPro" id="IPR001680">
    <property type="entry name" value="WD40_rpt"/>
</dbReference>
<feature type="compositionally biased region" description="Polar residues" evidence="4">
    <location>
        <begin position="804"/>
        <end position="824"/>
    </location>
</feature>
<feature type="region of interest" description="Disordered" evidence="4">
    <location>
        <begin position="689"/>
        <end position="722"/>
    </location>
</feature>
<dbReference type="PROSITE" id="PS50082">
    <property type="entry name" value="WD_REPEATS_2"/>
    <property type="match status" value="1"/>
</dbReference>
<dbReference type="Proteomes" id="UP001235939">
    <property type="component" value="Chromosome 21"/>
</dbReference>
<keyword evidence="1 3" id="KW-0853">WD repeat</keyword>
<feature type="transmembrane region" description="Helical" evidence="5">
    <location>
        <begin position="273"/>
        <end position="295"/>
    </location>
</feature>
<dbReference type="InterPro" id="IPR051362">
    <property type="entry name" value="WD_repeat_creC_regulators"/>
</dbReference>
<dbReference type="Gene3D" id="3.30.420.10">
    <property type="entry name" value="Ribonuclease H-like superfamily/Ribonuclease H"/>
    <property type="match status" value="1"/>
</dbReference>
<evidence type="ECO:0000256" key="3">
    <source>
        <dbReference type="PROSITE-ProRule" id="PRU00221"/>
    </source>
</evidence>
<protein>
    <submittedName>
        <fullName evidence="6">WDR20</fullName>
    </submittedName>
</protein>
<dbReference type="PANTHER" id="PTHR14107">
    <property type="entry name" value="WD REPEAT PROTEIN"/>
    <property type="match status" value="1"/>
</dbReference>
<gene>
    <name evidence="6" type="ORF">LAZ67_21001945</name>
</gene>
<evidence type="ECO:0000256" key="5">
    <source>
        <dbReference type="SAM" id="Phobius"/>
    </source>
</evidence>
<keyword evidence="2" id="KW-0677">Repeat</keyword>